<evidence type="ECO:0000256" key="3">
    <source>
        <dbReference type="ARBA" id="ARBA00023274"/>
    </source>
</evidence>
<gene>
    <name evidence="6" type="ORF">PSIN1315_LOCUS629</name>
</gene>
<reference evidence="6" key="1">
    <citation type="submission" date="2021-01" db="EMBL/GenBank/DDBJ databases">
        <authorList>
            <person name="Corre E."/>
            <person name="Pelletier E."/>
            <person name="Niang G."/>
            <person name="Scheremetjew M."/>
            <person name="Finn R."/>
            <person name="Kale V."/>
            <person name="Holt S."/>
            <person name="Cochrane G."/>
            <person name="Meng A."/>
            <person name="Brown T."/>
            <person name="Cohen L."/>
        </authorList>
    </citation>
    <scope>NUCLEOTIDE SEQUENCE</scope>
    <source>
        <strain evidence="6">RCC927</strain>
    </source>
</reference>
<dbReference type="InterPro" id="IPR030878">
    <property type="entry name" value="Ribosomal_uL15"/>
</dbReference>
<dbReference type="Gene3D" id="3.100.10.10">
    <property type="match status" value="1"/>
</dbReference>
<organism evidence="6">
    <name type="scientific">Prasinoderma singulare</name>
    <dbReference type="NCBI Taxonomy" id="676789"/>
    <lineage>
        <taxon>Eukaryota</taxon>
        <taxon>Viridiplantae</taxon>
        <taxon>Prasinodermophyta</taxon>
        <taxon>Prasinodermophyceae</taxon>
        <taxon>Prasinodermales</taxon>
        <taxon>Prasinodermaceae</taxon>
        <taxon>Prasinoderma</taxon>
    </lineage>
</organism>
<accession>A0A7S3F645</accession>
<feature type="compositionally biased region" description="Basic residues" evidence="4">
    <location>
        <begin position="1"/>
        <end position="14"/>
    </location>
</feature>
<evidence type="ECO:0000256" key="2">
    <source>
        <dbReference type="ARBA" id="ARBA00022980"/>
    </source>
</evidence>
<dbReference type="InterPro" id="IPR021131">
    <property type="entry name" value="Ribosomal_uL15/eL18"/>
</dbReference>
<dbReference type="GO" id="GO:0006412">
    <property type="term" value="P:translation"/>
    <property type="evidence" value="ECO:0007669"/>
    <property type="project" value="InterPro"/>
</dbReference>
<dbReference type="GO" id="GO:0003735">
    <property type="term" value="F:structural constituent of ribosome"/>
    <property type="evidence" value="ECO:0007669"/>
    <property type="project" value="InterPro"/>
</dbReference>
<name>A0A7S3F645_9VIRI</name>
<keyword evidence="2" id="KW-0689">Ribosomal protein</keyword>
<dbReference type="HAMAP" id="MF_01341">
    <property type="entry name" value="Ribosomal_uL15"/>
    <property type="match status" value="1"/>
</dbReference>
<dbReference type="EMBL" id="HBHY01000992">
    <property type="protein sequence ID" value="CAE0125556.1"/>
    <property type="molecule type" value="Transcribed_RNA"/>
</dbReference>
<dbReference type="Pfam" id="PF00828">
    <property type="entry name" value="Ribosomal_L27A"/>
    <property type="match status" value="1"/>
</dbReference>
<dbReference type="SUPFAM" id="SSF52080">
    <property type="entry name" value="Ribosomal proteins L15p and L18e"/>
    <property type="match status" value="1"/>
</dbReference>
<evidence type="ECO:0000259" key="5">
    <source>
        <dbReference type="Pfam" id="PF00828"/>
    </source>
</evidence>
<evidence type="ECO:0000313" key="6">
    <source>
        <dbReference type="EMBL" id="CAE0125556.1"/>
    </source>
</evidence>
<protein>
    <recommendedName>
        <fullName evidence="5">Large ribosomal subunit protein uL15/eL18 domain-containing protein</fullName>
    </recommendedName>
</protein>
<feature type="domain" description="Large ribosomal subunit protein uL15/eL18" evidence="5">
    <location>
        <begin position="72"/>
        <end position="139"/>
    </location>
</feature>
<feature type="region of interest" description="Disordered" evidence="4">
    <location>
        <begin position="1"/>
        <end position="38"/>
    </location>
</feature>
<dbReference type="InterPro" id="IPR036227">
    <property type="entry name" value="Ribosomal_uL15/eL18_sf"/>
</dbReference>
<evidence type="ECO:0000256" key="1">
    <source>
        <dbReference type="ARBA" id="ARBA00007320"/>
    </source>
</evidence>
<proteinExistence type="inferred from homology"/>
<dbReference type="AlphaFoldDB" id="A0A7S3F645"/>
<sequence length="142" mass="15614">MPTRLHKNRKKRGHVSAGHGRIGKHRCHPSGRGNAGGQHHHRIMMDKYHPGYFGKVGQRYFHKLKNRFFCPTINLDKIPQLVGDAKAPAGQVPVVDVTKAGYFKVLGKSCDGLPAMIVKAKHFSKEAEKRIKAAGGACVLTA</sequence>
<dbReference type="PANTHER" id="PTHR11721:SF3">
    <property type="entry name" value="LARGE RIBOSOMAL SUBUNIT PROTEIN UL15"/>
    <property type="match status" value="1"/>
</dbReference>
<dbReference type="PANTHER" id="PTHR11721">
    <property type="entry name" value="60S RIBOSOMAL PROTEIN L27A"/>
    <property type="match status" value="1"/>
</dbReference>
<keyword evidence="3" id="KW-0687">Ribonucleoprotein</keyword>
<evidence type="ECO:0000256" key="4">
    <source>
        <dbReference type="SAM" id="MobiDB-lite"/>
    </source>
</evidence>
<dbReference type="GO" id="GO:0022625">
    <property type="term" value="C:cytosolic large ribosomal subunit"/>
    <property type="evidence" value="ECO:0007669"/>
    <property type="project" value="TreeGrafter"/>
</dbReference>
<comment type="similarity">
    <text evidence="1">Belongs to the universal ribosomal protein uL15 family.</text>
</comment>